<accession>A0AAD6I673</accession>
<evidence type="ECO:0000313" key="7">
    <source>
        <dbReference type="EMBL" id="KAJ6030734.1"/>
    </source>
</evidence>
<dbReference type="GO" id="GO:0000976">
    <property type="term" value="F:transcription cis-regulatory region binding"/>
    <property type="evidence" value="ECO:0007669"/>
    <property type="project" value="TreeGrafter"/>
</dbReference>
<keyword evidence="4" id="KW-0804">Transcription</keyword>
<reference evidence="7" key="1">
    <citation type="journal article" date="2023" name="IMA Fungus">
        <title>Comparative genomic study of the Penicillium genus elucidates a diverse pangenome and 15 lateral gene transfer events.</title>
        <authorList>
            <person name="Petersen C."/>
            <person name="Sorensen T."/>
            <person name="Nielsen M.R."/>
            <person name="Sondergaard T.E."/>
            <person name="Sorensen J.L."/>
            <person name="Fitzpatrick D.A."/>
            <person name="Frisvad J.C."/>
            <person name="Nielsen K.L."/>
        </authorList>
    </citation>
    <scope>NUCLEOTIDE SEQUENCE</scope>
    <source>
        <strain evidence="7">IBT 15450</strain>
    </source>
</reference>
<dbReference type="GO" id="GO:0008270">
    <property type="term" value="F:zinc ion binding"/>
    <property type="evidence" value="ECO:0007669"/>
    <property type="project" value="InterPro"/>
</dbReference>
<organism evidence="7 8">
    <name type="scientific">Penicillium canescens</name>
    <dbReference type="NCBI Taxonomy" id="5083"/>
    <lineage>
        <taxon>Eukaryota</taxon>
        <taxon>Fungi</taxon>
        <taxon>Dikarya</taxon>
        <taxon>Ascomycota</taxon>
        <taxon>Pezizomycotina</taxon>
        <taxon>Eurotiomycetes</taxon>
        <taxon>Eurotiomycetidae</taxon>
        <taxon>Eurotiales</taxon>
        <taxon>Aspergillaceae</taxon>
        <taxon>Penicillium</taxon>
    </lineage>
</organism>
<keyword evidence="3" id="KW-0238">DNA-binding</keyword>
<dbReference type="Gene3D" id="4.10.240.10">
    <property type="entry name" value="Zn(2)-C6 fungal-type DNA-binding domain"/>
    <property type="match status" value="1"/>
</dbReference>
<dbReference type="InterPro" id="IPR001138">
    <property type="entry name" value="Zn2Cys6_DnaBD"/>
</dbReference>
<evidence type="ECO:0000256" key="5">
    <source>
        <dbReference type="ARBA" id="ARBA00023242"/>
    </source>
</evidence>
<protein>
    <recommendedName>
        <fullName evidence="6">Zn(2)-C6 fungal-type domain-containing protein</fullName>
    </recommendedName>
</protein>
<comment type="caution">
    <text evidence="7">The sequence shown here is derived from an EMBL/GenBank/DDBJ whole genome shotgun (WGS) entry which is preliminary data.</text>
</comment>
<dbReference type="Proteomes" id="UP001219568">
    <property type="component" value="Unassembled WGS sequence"/>
</dbReference>
<dbReference type="EMBL" id="JAQJZL010000014">
    <property type="protein sequence ID" value="KAJ6030734.1"/>
    <property type="molecule type" value="Genomic_DNA"/>
</dbReference>
<sequence>MENPSTQLRSRAGCERCKRRRQKCDEARPDCGRCRSAGESCVYRLNLKWGGRAFGLSRFGICPVQMINGAFVYSAEVMATPASVASQTSEQPRSHLSLTRSLSGLPPDLNAELQQLWHYFVSTASGTMSCHKQMQNETCRVLLPMAFEDPALRHAIFAFSSAHKASQTDSESSRGSLKWHAASLRNKSIGQLRQEIVSGYSRLESIFATCLILCLGTLCHENEEYNSWRTHLQGARAIMSAIYAAQSDSTHLNTSISFLRRRYSLLEMVASLTPDGFPAGDLSYESSETSSQPSRIFFDDYAGCYPEIFEIFHQISAVAWKRRQREYESYNFVPLSDPDFELQAANLESRLLEMIERDKSTRPCFSPGLQETLDEKQALEFAYCNLLLEYTALIHIRTQIMSLDSEAMEVQQPVKMIIHLVQQLEPPSGLSPVLGVNTALFIAGRYAFGADRTIVQSLLIRFHRKMYNYNMINAMDILDLIWRQVDSGQKNIGLQGHDFMAW</sequence>
<dbReference type="GO" id="GO:0005634">
    <property type="term" value="C:nucleus"/>
    <property type="evidence" value="ECO:0007669"/>
    <property type="project" value="UniProtKB-SubCell"/>
</dbReference>
<dbReference type="InterPro" id="IPR021858">
    <property type="entry name" value="Fun_TF"/>
</dbReference>
<dbReference type="AlphaFoldDB" id="A0AAD6I673"/>
<dbReference type="CDD" id="cd00067">
    <property type="entry name" value="GAL4"/>
    <property type="match status" value="1"/>
</dbReference>
<evidence type="ECO:0000313" key="8">
    <source>
        <dbReference type="Proteomes" id="UP001219568"/>
    </source>
</evidence>
<dbReference type="InterPro" id="IPR036864">
    <property type="entry name" value="Zn2-C6_fun-type_DNA-bd_sf"/>
</dbReference>
<dbReference type="Pfam" id="PF00172">
    <property type="entry name" value="Zn_clus"/>
    <property type="match status" value="1"/>
</dbReference>
<keyword evidence="5" id="KW-0539">Nucleus</keyword>
<reference evidence="7" key="2">
    <citation type="submission" date="2023-01" db="EMBL/GenBank/DDBJ databases">
        <authorList>
            <person name="Petersen C."/>
        </authorList>
    </citation>
    <scope>NUCLEOTIDE SEQUENCE</scope>
    <source>
        <strain evidence="7">IBT 15450</strain>
    </source>
</reference>
<name>A0AAD6I673_PENCN</name>
<dbReference type="GO" id="GO:0000981">
    <property type="term" value="F:DNA-binding transcription factor activity, RNA polymerase II-specific"/>
    <property type="evidence" value="ECO:0007669"/>
    <property type="project" value="InterPro"/>
</dbReference>
<dbReference type="PROSITE" id="PS00463">
    <property type="entry name" value="ZN2_CY6_FUNGAL_1"/>
    <property type="match status" value="1"/>
</dbReference>
<dbReference type="SUPFAM" id="SSF57701">
    <property type="entry name" value="Zn2/Cys6 DNA-binding domain"/>
    <property type="match status" value="1"/>
</dbReference>
<dbReference type="GO" id="GO:0045944">
    <property type="term" value="P:positive regulation of transcription by RNA polymerase II"/>
    <property type="evidence" value="ECO:0007669"/>
    <property type="project" value="TreeGrafter"/>
</dbReference>
<comment type="subcellular location">
    <subcellularLocation>
        <location evidence="1">Nucleus</location>
    </subcellularLocation>
</comment>
<proteinExistence type="predicted"/>
<evidence type="ECO:0000256" key="1">
    <source>
        <dbReference type="ARBA" id="ARBA00004123"/>
    </source>
</evidence>
<feature type="domain" description="Zn(2)-C6 fungal-type" evidence="6">
    <location>
        <begin position="13"/>
        <end position="43"/>
    </location>
</feature>
<dbReference type="PROSITE" id="PS50048">
    <property type="entry name" value="ZN2_CY6_FUNGAL_2"/>
    <property type="match status" value="1"/>
</dbReference>
<dbReference type="SMART" id="SM00066">
    <property type="entry name" value="GAL4"/>
    <property type="match status" value="1"/>
</dbReference>
<dbReference type="PANTHER" id="PTHR37534:SF15">
    <property type="entry name" value="ZN(II)2CYS6 TRANSCRIPTION FACTOR (EUROFUNG)"/>
    <property type="match status" value="1"/>
</dbReference>
<keyword evidence="8" id="KW-1185">Reference proteome</keyword>
<evidence type="ECO:0000259" key="6">
    <source>
        <dbReference type="PROSITE" id="PS50048"/>
    </source>
</evidence>
<dbReference type="PANTHER" id="PTHR37534">
    <property type="entry name" value="TRANSCRIPTIONAL ACTIVATOR PROTEIN UGA3"/>
    <property type="match status" value="1"/>
</dbReference>
<keyword evidence="2" id="KW-0805">Transcription regulation</keyword>
<evidence type="ECO:0000256" key="2">
    <source>
        <dbReference type="ARBA" id="ARBA00023015"/>
    </source>
</evidence>
<evidence type="ECO:0000256" key="4">
    <source>
        <dbReference type="ARBA" id="ARBA00023163"/>
    </source>
</evidence>
<dbReference type="Pfam" id="PF11951">
    <property type="entry name" value="Fungal_trans_2"/>
    <property type="match status" value="1"/>
</dbReference>
<evidence type="ECO:0000256" key="3">
    <source>
        <dbReference type="ARBA" id="ARBA00023125"/>
    </source>
</evidence>
<gene>
    <name evidence="7" type="ORF">N7460_011000</name>
</gene>